<evidence type="ECO:0000313" key="2">
    <source>
        <dbReference type="Proteomes" id="UP000019148"/>
    </source>
</evidence>
<dbReference type="EC" id="5.3.1.8" evidence="1"/>
<dbReference type="AlphaFoldDB" id="W6THK2"/>
<keyword evidence="1" id="KW-0413">Isomerase</keyword>
<dbReference type="Proteomes" id="UP000019148">
    <property type="component" value="Unassembled WGS sequence"/>
</dbReference>
<protein>
    <submittedName>
        <fullName evidence="1">Mannose-6-phosphate isomerase</fullName>
        <ecNumber evidence="1">5.3.1.8</ecNumber>
    </submittedName>
</protein>
<proteinExistence type="predicted"/>
<sequence length="38" mass="4321">MSVDNIFLMKNEIKEYDWGGYGFIPSLLGQKEDGLPKS</sequence>
<dbReference type="EMBL" id="AZIT01000001">
    <property type="protein sequence ID" value="ETZ18507.1"/>
    <property type="molecule type" value="Genomic_DNA"/>
</dbReference>
<evidence type="ECO:0000313" key="1">
    <source>
        <dbReference type="EMBL" id="ETZ18507.1"/>
    </source>
</evidence>
<gene>
    <name evidence="1" type="ORF">BDCR2A_00480</name>
</gene>
<name>W6THK2_9SPIR</name>
<organism evidence="1 2">
    <name type="scientific">Borrelia duttonii CR2A</name>
    <dbReference type="NCBI Taxonomy" id="1432657"/>
    <lineage>
        <taxon>Bacteria</taxon>
        <taxon>Pseudomonadati</taxon>
        <taxon>Spirochaetota</taxon>
        <taxon>Spirochaetia</taxon>
        <taxon>Spirochaetales</taxon>
        <taxon>Borreliaceae</taxon>
        <taxon>Borrelia</taxon>
    </lineage>
</organism>
<reference evidence="1 2" key="1">
    <citation type="submission" date="2013-12" db="EMBL/GenBank/DDBJ databases">
        <title>Comparative genomics of relapsing fever spirochetes.</title>
        <authorList>
            <person name="Schwan T.G."/>
            <person name="Raffel S.J."/>
            <person name="Porcella S.F."/>
        </authorList>
    </citation>
    <scope>NUCLEOTIDE SEQUENCE [LARGE SCALE GENOMIC DNA]</scope>
    <source>
        <strain evidence="1 2">CR2A</strain>
    </source>
</reference>
<comment type="caution">
    <text evidence="1">The sequence shown here is derived from an EMBL/GenBank/DDBJ whole genome shotgun (WGS) entry which is preliminary data.</text>
</comment>
<dbReference type="GO" id="GO:0004476">
    <property type="term" value="F:mannose-6-phosphate isomerase activity"/>
    <property type="evidence" value="ECO:0007669"/>
    <property type="project" value="UniProtKB-EC"/>
</dbReference>
<accession>W6THK2</accession>
<dbReference type="PATRIC" id="fig|1432657.3.peg.477"/>